<organism evidence="2 3">
    <name type="scientific">Camelina sativa</name>
    <name type="common">False flax</name>
    <name type="synonym">Myagrum sativum</name>
    <dbReference type="NCBI Taxonomy" id="90675"/>
    <lineage>
        <taxon>Eukaryota</taxon>
        <taxon>Viridiplantae</taxon>
        <taxon>Streptophyta</taxon>
        <taxon>Embryophyta</taxon>
        <taxon>Tracheophyta</taxon>
        <taxon>Spermatophyta</taxon>
        <taxon>Magnoliopsida</taxon>
        <taxon>eudicotyledons</taxon>
        <taxon>Gunneridae</taxon>
        <taxon>Pentapetalae</taxon>
        <taxon>rosids</taxon>
        <taxon>malvids</taxon>
        <taxon>Brassicales</taxon>
        <taxon>Brassicaceae</taxon>
        <taxon>Camelineae</taxon>
        <taxon>Camelina</taxon>
    </lineage>
</organism>
<dbReference type="InterPro" id="IPR017451">
    <property type="entry name" value="F-box-assoc_interact_dom"/>
</dbReference>
<evidence type="ECO:0000313" key="2">
    <source>
        <dbReference type="Proteomes" id="UP000694864"/>
    </source>
</evidence>
<dbReference type="PANTHER" id="PTHR31111">
    <property type="entry name" value="BNAA05G37150D PROTEIN-RELATED"/>
    <property type="match status" value="1"/>
</dbReference>
<dbReference type="Proteomes" id="UP000694864">
    <property type="component" value="Chromosome 7"/>
</dbReference>
<reference evidence="2" key="1">
    <citation type="journal article" date="2014" name="Nat. Commun.">
        <title>The emerging biofuel crop Camelina sativa retains a highly undifferentiated hexaploid genome structure.</title>
        <authorList>
            <person name="Kagale S."/>
            <person name="Koh C."/>
            <person name="Nixon J."/>
            <person name="Bollina V."/>
            <person name="Clarke W.E."/>
            <person name="Tuteja R."/>
            <person name="Spillane C."/>
            <person name="Robinson S.J."/>
            <person name="Links M.G."/>
            <person name="Clarke C."/>
            <person name="Higgins E.E."/>
            <person name="Huebert T."/>
            <person name="Sharpe A.G."/>
            <person name="Parkin I.A."/>
        </authorList>
    </citation>
    <scope>NUCLEOTIDE SEQUENCE [LARGE SCALE GENOMIC DNA]</scope>
    <source>
        <strain evidence="2">cv. DH55</strain>
    </source>
</reference>
<reference evidence="3" key="2">
    <citation type="submission" date="2025-08" db="UniProtKB">
        <authorList>
            <consortium name="RefSeq"/>
        </authorList>
    </citation>
    <scope>IDENTIFICATION</scope>
    <source>
        <tissue evidence="3">Leaf</tissue>
    </source>
</reference>
<dbReference type="PANTHER" id="PTHR31111:SF125">
    <property type="entry name" value="F-BOX PROTEIN CPR30-LIKE"/>
    <property type="match status" value="1"/>
</dbReference>
<proteinExistence type="predicted"/>
<keyword evidence="2" id="KW-1185">Reference proteome</keyword>
<feature type="domain" description="F-box associated beta-propeller type 3" evidence="1">
    <location>
        <begin position="4"/>
        <end position="119"/>
    </location>
</feature>
<protein>
    <submittedName>
        <fullName evidence="3">F-box protein At3g61340-like</fullName>
    </submittedName>
</protein>
<dbReference type="NCBIfam" id="TIGR01640">
    <property type="entry name" value="F_box_assoc_1"/>
    <property type="match status" value="1"/>
</dbReference>
<gene>
    <name evidence="3" type="primary">LOC109125620</name>
</gene>
<evidence type="ECO:0000259" key="1">
    <source>
        <dbReference type="Pfam" id="PF08268"/>
    </source>
</evidence>
<dbReference type="GeneID" id="109125620"/>
<accession>A0ABM1Q8Q6</accession>
<dbReference type="RefSeq" id="XP_019083144.1">
    <property type="nucleotide sequence ID" value="XM_019227599.1"/>
</dbReference>
<name>A0ABM1Q8Q6_CAMSA</name>
<sequence>MEDATTLMNYNGKLGLLMFDFFNGKSSGFEFWVLEDFDKKEWSDHVYVFPPVWQNVVEKTTLCFSGVVGTTEFVFVPNTLSGPFYVFYYNIEKNTVVRVGVRGMEAFEGYTVEAFSNHVENVELIRAF</sequence>
<dbReference type="Pfam" id="PF08268">
    <property type="entry name" value="FBA_3"/>
    <property type="match status" value="1"/>
</dbReference>
<dbReference type="InterPro" id="IPR013187">
    <property type="entry name" value="F-box-assoc_dom_typ3"/>
</dbReference>
<evidence type="ECO:0000313" key="3">
    <source>
        <dbReference type="RefSeq" id="XP_019083144.1"/>
    </source>
</evidence>